<dbReference type="InterPro" id="IPR016192">
    <property type="entry name" value="APOBEC/CMP_deaminase_Zn-bd"/>
</dbReference>
<dbReference type="NCBIfam" id="NF008113">
    <property type="entry name" value="PRK10860.1"/>
    <property type="match status" value="1"/>
</dbReference>
<dbReference type="PROSITE" id="PS51747">
    <property type="entry name" value="CYT_DCMP_DEAMINASES_2"/>
    <property type="match status" value="1"/>
</dbReference>
<evidence type="ECO:0000256" key="1">
    <source>
        <dbReference type="ARBA" id="ARBA00010669"/>
    </source>
</evidence>
<evidence type="ECO:0000256" key="3">
    <source>
        <dbReference type="ARBA" id="ARBA00022694"/>
    </source>
</evidence>
<protein>
    <recommendedName>
        <fullName evidence="8">tRNA-specific adenosine deaminase</fullName>
        <ecNumber evidence="8">3.5.4.33</ecNumber>
    </recommendedName>
</protein>
<dbReference type="OrthoDB" id="9802676at2"/>
<accession>A0A1X3DGH0</accession>
<keyword evidence="3 8" id="KW-0819">tRNA processing</keyword>
<proteinExistence type="inferred from homology"/>
<feature type="active site" description="Proton donor" evidence="8">
    <location>
        <position position="144"/>
    </location>
</feature>
<dbReference type="SUPFAM" id="SSF53927">
    <property type="entry name" value="Cytidine deaminase-like"/>
    <property type="match status" value="1"/>
</dbReference>
<sequence length="238" mass="25019">MQLTHPPFAPKVLQTLQSLGIRTQADIRARGAAGAFLLLKAAGLTVTRSTLWQLAAAERDIGVHDLGPSEKAALLEAVRRHPPVAVFPSQTEMEDFMRAALAQAEQSAAAGEIPVGAVAVKNGEIIAAAHNTCVGSCNISRHAEIGVLEAAGKALQNYRLDGCDVYVTLEPCCMCAGALIQARVARVVYGAKEPKTGAAGSVVDLFGDIRLNRHTAVAGGVLADECGALLQRFFNARR</sequence>
<dbReference type="CDD" id="cd01285">
    <property type="entry name" value="nucleoside_deaminase"/>
    <property type="match status" value="1"/>
</dbReference>
<dbReference type="GeneID" id="94580497"/>
<comment type="catalytic activity">
    <reaction evidence="7 8">
        <text>adenosine(34) in tRNA + H2O + H(+) = inosine(34) in tRNA + NH4(+)</text>
        <dbReference type="Rhea" id="RHEA:43168"/>
        <dbReference type="Rhea" id="RHEA-COMP:10373"/>
        <dbReference type="Rhea" id="RHEA-COMP:10374"/>
        <dbReference type="ChEBI" id="CHEBI:15377"/>
        <dbReference type="ChEBI" id="CHEBI:15378"/>
        <dbReference type="ChEBI" id="CHEBI:28938"/>
        <dbReference type="ChEBI" id="CHEBI:74411"/>
        <dbReference type="ChEBI" id="CHEBI:82852"/>
        <dbReference type="EC" id="3.5.4.33"/>
    </reaction>
</comment>
<evidence type="ECO:0000256" key="4">
    <source>
        <dbReference type="ARBA" id="ARBA00022723"/>
    </source>
</evidence>
<dbReference type="InterPro" id="IPR028883">
    <property type="entry name" value="tRNA_aden_deaminase"/>
</dbReference>
<evidence type="ECO:0000256" key="5">
    <source>
        <dbReference type="ARBA" id="ARBA00022801"/>
    </source>
</evidence>
<keyword evidence="5 8" id="KW-0378">Hydrolase</keyword>
<evidence type="ECO:0000313" key="10">
    <source>
        <dbReference type="EMBL" id="OSI18936.1"/>
    </source>
</evidence>
<comment type="similarity">
    <text evidence="1">Belongs to the cytidine and deoxycytidylate deaminase family. ADAT2 subfamily.</text>
</comment>
<reference evidence="11" key="1">
    <citation type="submission" date="2017-01" db="EMBL/GenBank/DDBJ databases">
        <authorList>
            <person name="Wolfgang W.J."/>
            <person name="Cole J."/>
            <person name="Wroblewski D."/>
            <person name="Mcginnis J."/>
            <person name="Musser K.A."/>
        </authorList>
    </citation>
    <scope>NUCLEOTIDE SEQUENCE [LARGE SCALE GENOMIC DNA]</scope>
    <source>
        <strain evidence="11">DSM 19151</strain>
    </source>
</reference>
<keyword evidence="4 8" id="KW-0479">Metal-binding</keyword>
<dbReference type="RefSeq" id="WP_085364936.1">
    <property type="nucleotide sequence ID" value="NZ_CAUJPZ010000003.1"/>
</dbReference>
<dbReference type="EC" id="3.5.4.33" evidence="8"/>
<dbReference type="InterPro" id="IPR058535">
    <property type="entry name" value="MafB19-deam"/>
</dbReference>
<dbReference type="GO" id="GO:0002100">
    <property type="term" value="P:tRNA wobble adenosine to inosine editing"/>
    <property type="evidence" value="ECO:0007669"/>
    <property type="project" value="UniProtKB-UniRule"/>
</dbReference>
<dbReference type="EMBL" id="MTBO01000001">
    <property type="protein sequence ID" value="OSI18936.1"/>
    <property type="molecule type" value="Genomic_DNA"/>
</dbReference>
<dbReference type="PROSITE" id="PS00903">
    <property type="entry name" value="CYT_DCMP_DEAMINASES_1"/>
    <property type="match status" value="1"/>
</dbReference>
<dbReference type="Proteomes" id="UP000193118">
    <property type="component" value="Unassembled WGS sequence"/>
</dbReference>
<feature type="binding site" evidence="8">
    <location>
        <position position="142"/>
    </location>
    <ligand>
        <name>Zn(2+)</name>
        <dbReference type="ChEBI" id="CHEBI:29105"/>
        <note>catalytic</note>
    </ligand>
</feature>
<dbReference type="GO" id="GO:0052717">
    <property type="term" value="F:tRNA-specific adenosine-34 deaminase activity"/>
    <property type="evidence" value="ECO:0007669"/>
    <property type="project" value="UniProtKB-UniRule"/>
</dbReference>
<organism evidence="10 11">
    <name type="scientific">Neisseria dentiae</name>
    <dbReference type="NCBI Taxonomy" id="194197"/>
    <lineage>
        <taxon>Bacteria</taxon>
        <taxon>Pseudomonadati</taxon>
        <taxon>Pseudomonadota</taxon>
        <taxon>Betaproteobacteria</taxon>
        <taxon>Neisseriales</taxon>
        <taxon>Neisseriaceae</taxon>
        <taxon>Neisseria</taxon>
    </lineage>
</organism>
<name>A0A1X3DGH0_9NEIS</name>
<feature type="domain" description="CMP/dCMP-type deaminase" evidence="9">
    <location>
        <begin position="91"/>
        <end position="202"/>
    </location>
</feature>
<keyword evidence="11" id="KW-1185">Reference proteome</keyword>
<dbReference type="Gene3D" id="3.40.140.10">
    <property type="entry name" value="Cytidine Deaminase, domain 2"/>
    <property type="match status" value="1"/>
</dbReference>
<dbReference type="STRING" id="194197.BWD09_01235"/>
<dbReference type="Pfam" id="PF14437">
    <property type="entry name" value="MafB19-deam"/>
    <property type="match status" value="1"/>
</dbReference>
<dbReference type="PANTHER" id="PTHR11079:SF202">
    <property type="entry name" value="TRNA-SPECIFIC ADENOSINE DEAMINASE"/>
    <property type="match status" value="1"/>
</dbReference>
<evidence type="ECO:0000256" key="7">
    <source>
        <dbReference type="ARBA" id="ARBA00048045"/>
    </source>
</evidence>
<dbReference type="InterPro" id="IPR007077">
    <property type="entry name" value="TfoX_C"/>
</dbReference>
<feature type="binding site" evidence="8">
    <location>
        <position position="172"/>
    </location>
    <ligand>
        <name>Zn(2+)</name>
        <dbReference type="ChEBI" id="CHEBI:29105"/>
        <note>catalytic</note>
    </ligand>
</feature>
<evidence type="ECO:0000256" key="2">
    <source>
        <dbReference type="ARBA" id="ARBA00011738"/>
    </source>
</evidence>
<dbReference type="GO" id="GO:0008270">
    <property type="term" value="F:zinc ion binding"/>
    <property type="evidence" value="ECO:0007669"/>
    <property type="project" value="UniProtKB-UniRule"/>
</dbReference>
<evidence type="ECO:0000256" key="8">
    <source>
        <dbReference type="HAMAP-Rule" id="MF_00972"/>
    </source>
</evidence>
<evidence type="ECO:0000256" key="6">
    <source>
        <dbReference type="ARBA" id="ARBA00022833"/>
    </source>
</evidence>
<feature type="binding site" evidence="8">
    <location>
        <position position="175"/>
    </location>
    <ligand>
        <name>Zn(2+)</name>
        <dbReference type="ChEBI" id="CHEBI:29105"/>
        <note>catalytic</note>
    </ligand>
</feature>
<comment type="caution">
    <text evidence="10">The sequence shown here is derived from an EMBL/GenBank/DDBJ whole genome shotgun (WGS) entry which is preliminary data.</text>
</comment>
<keyword evidence="6 8" id="KW-0862">Zinc</keyword>
<comment type="cofactor">
    <cofactor evidence="8">
        <name>Zn(2+)</name>
        <dbReference type="ChEBI" id="CHEBI:29105"/>
    </cofactor>
    <text evidence="8">Binds 1 zinc ion per subunit.</text>
</comment>
<dbReference type="InterPro" id="IPR002125">
    <property type="entry name" value="CMP_dCMP_dom"/>
</dbReference>
<dbReference type="AlphaFoldDB" id="A0A1X3DGH0"/>
<comment type="function">
    <text evidence="8">Catalyzes the deamination of adenosine to inosine at the wobble position 34 of tRNA(Arg2).</text>
</comment>
<dbReference type="Gene3D" id="1.10.150.20">
    <property type="entry name" value="5' to 3' exonuclease, C-terminal subdomain"/>
    <property type="match status" value="1"/>
</dbReference>
<evidence type="ECO:0000259" key="9">
    <source>
        <dbReference type="PROSITE" id="PS51747"/>
    </source>
</evidence>
<comment type="subunit">
    <text evidence="2 8">Homodimer.</text>
</comment>
<dbReference type="InterPro" id="IPR016193">
    <property type="entry name" value="Cytidine_deaminase-like"/>
</dbReference>
<dbReference type="HAMAP" id="MF_00972">
    <property type="entry name" value="tRNA_aden_deaminase"/>
    <property type="match status" value="1"/>
</dbReference>
<dbReference type="Pfam" id="PF04994">
    <property type="entry name" value="TfoX_C"/>
    <property type="match status" value="1"/>
</dbReference>
<gene>
    <name evidence="8" type="primary">tadA</name>
    <name evidence="10" type="ORF">BWD09_01235</name>
</gene>
<evidence type="ECO:0000313" key="11">
    <source>
        <dbReference type="Proteomes" id="UP000193118"/>
    </source>
</evidence>
<dbReference type="PANTHER" id="PTHR11079">
    <property type="entry name" value="CYTOSINE DEAMINASE FAMILY MEMBER"/>
    <property type="match status" value="1"/>
</dbReference>